<organism evidence="1">
    <name type="scientific">Anguilla anguilla</name>
    <name type="common">European freshwater eel</name>
    <name type="synonym">Muraena anguilla</name>
    <dbReference type="NCBI Taxonomy" id="7936"/>
    <lineage>
        <taxon>Eukaryota</taxon>
        <taxon>Metazoa</taxon>
        <taxon>Chordata</taxon>
        <taxon>Craniata</taxon>
        <taxon>Vertebrata</taxon>
        <taxon>Euteleostomi</taxon>
        <taxon>Actinopterygii</taxon>
        <taxon>Neopterygii</taxon>
        <taxon>Teleostei</taxon>
        <taxon>Anguilliformes</taxon>
        <taxon>Anguillidae</taxon>
        <taxon>Anguilla</taxon>
    </lineage>
</organism>
<dbReference type="EMBL" id="GBXM01105191">
    <property type="protein sequence ID" value="JAH03386.1"/>
    <property type="molecule type" value="Transcribed_RNA"/>
</dbReference>
<sequence>MASHFLAVIRPCRAISRPNNSHEMVAYTITDPSSCLTVANRHSGLKDS</sequence>
<proteinExistence type="predicted"/>
<name>A0A0E9PFJ9_ANGAN</name>
<accession>A0A0E9PFJ9</accession>
<protein>
    <submittedName>
        <fullName evidence="1">Uncharacterized protein</fullName>
    </submittedName>
</protein>
<dbReference type="AlphaFoldDB" id="A0A0E9PFJ9"/>
<reference evidence="1" key="1">
    <citation type="submission" date="2014-11" db="EMBL/GenBank/DDBJ databases">
        <authorList>
            <person name="Amaro Gonzalez C."/>
        </authorList>
    </citation>
    <scope>NUCLEOTIDE SEQUENCE</scope>
</reference>
<evidence type="ECO:0000313" key="1">
    <source>
        <dbReference type="EMBL" id="JAH03386.1"/>
    </source>
</evidence>
<reference evidence="1" key="2">
    <citation type="journal article" date="2015" name="Fish Shellfish Immunol.">
        <title>Early steps in the European eel (Anguilla anguilla)-Vibrio vulnificus interaction in the gills: Role of the RtxA13 toxin.</title>
        <authorList>
            <person name="Callol A."/>
            <person name="Pajuelo D."/>
            <person name="Ebbesson L."/>
            <person name="Teles M."/>
            <person name="MacKenzie S."/>
            <person name="Amaro C."/>
        </authorList>
    </citation>
    <scope>NUCLEOTIDE SEQUENCE</scope>
</reference>